<evidence type="ECO:0000256" key="1">
    <source>
        <dbReference type="ARBA" id="ARBA00008455"/>
    </source>
</evidence>
<evidence type="ECO:0000256" key="7">
    <source>
        <dbReference type="ARBA" id="ARBA00023180"/>
    </source>
</evidence>
<dbReference type="Pfam" id="PF08246">
    <property type="entry name" value="Inhibitor_I29"/>
    <property type="match status" value="1"/>
</dbReference>
<dbReference type="InterPro" id="IPR039417">
    <property type="entry name" value="Peptidase_C1A_papain-like"/>
</dbReference>
<dbReference type="GO" id="GO:0006508">
    <property type="term" value="P:proteolysis"/>
    <property type="evidence" value="ECO:0007669"/>
    <property type="project" value="UniProtKB-KW"/>
</dbReference>
<proteinExistence type="inferred from homology"/>
<keyword evidence="5" id="KW-0788">Thiol protease</keyword>
<dbReference type="AlphaFoldDB" id="A0A7J6FIQ3"/>
<dbReference type="InterPro" id="IPR025661">
    <property type="entry name" value="Pept_asp_AS"/>
</dbReference>
<dbReference type="InterPro" id="IPR013128">
    <property type="entry name" value="Peptidase_C1A"/>
</dbReference>
<dbReference type="Proteomes" id="UP000525078">
    <property type="component" value="Unassembled WGS sequence"/>
</dbReference>
<dbReference type="PROSITE" id="PS00139">
    <property type="entry name" value="THIOL_PROTEASE_CYS"/>
    <property type="match status" value="1"/>
</dbReference>
<dbReference type="SMART" id="SM00848">
    <property type="entry name" value="Inhibitor_I29"/>
    <property type="match status" value="1"/>
</dbReference>
<dbReference type="SMART" id="SM00645">
    <property type="entry name" value="Pept_C1"/>
    <property type="match status" value="1"/>
</dbReference>
<evidence type="ECO:0000256" key="5">
    <source>
        <dbReference type="ARBA" id="ARBA00022807"/>
    </source>
</evidence>
<evidence type="ECO:0000256" key="2">
    <source>
        <dbReference type="ARBA" id="ARBA00022670"/>
    </source>
</evidence>
<evidence type="ECO:0000256" key="3">
    <source>
        <dbReference type="ARBA" id="ARBA00022729"/>
    </source>
</evidence>
<protein>
    <submittedName>
        <fullName evidence="10">Uncharacterized protein</fullName>
    </submittedName>
</protein>
<evidence type="ECO:0000259" key="9">
    <source>
        <dbReference type="SMART" id="SM00848"/>
    </source>
</evidence>
<evidence type="ECO:0000259" key="8">
    <source>
        <dbReference type="SMART" id="SM00645"/>
    </source>
</evidence>
<evidence type="ECO:0000256" key="6">
    <source>
        <dbReference type="ARBA" id="ARBA00023157"/>
    </source>
</evidence>
<organism evidence="10 11">
    <name type="scientific">Cannabis sativa</name>
    <name type="common">Hemp</name>
    <name type="synonym">Marijuana</name>
    <dbReference type="NCBI Taxonomy" id="3483"/>
    <lineage>
        <taxon>Eukaryota</taxon>
        <taxon>Viridiplantae</taxon>
        <taxon>Streptophyta</taxon>
        <taxon>Embryophyta</taxon>
        <taxon>Tracheophyta</taxon>
        <taxon>Spermatophyta</taxon>
        <taxon>Magnoliopsida</taxon>
        <taxon>eudicotyledons</taxon>
        <taxon>Gunneridae</taxon>
        <taxon>Pentapetalae</taxon>
        <taxon>rosids</taxon>
        <taxon>fabids</taxon>
        <taxon>Rosales</taxon>
        <taxon>Cannabaceae</taxon>
        <taxon>Cannabis</taxon>
    </lineage>
</organism>
<dbReference type="SUPFAM" id="SSF54001">
    <property type="entry name" value="Cysteine proteinases"/>
    <property type="match status" value="1"/>
</dbReference>
<dbReference type="PANTHER" id="PTHR12411">
    <property type="entry name" value="CYSTEINE PROTEASE FAMILY C1-RELATED"/>
    <property type="match status" value="1"/>
</dbReference>
<feature type="domain" description="Cathepsin propeptide inhibitor" evidence="9">
    <location>
        <begin position="49"/>
        <end position="106"/>
    </location>
</feature>
<keyword evidence="4" id="KW-0378">Hydrolase</keyword>
<comment type="similarity">
    <text evidence="1">Belongs to the peptidase C1 family.</text>
</comment>
<evidence type="ECO:0000256" key="4">
    <source>
        <dbReference type="ARBA" id="ARBA00022801"/>
    </source>
</evidence>
<dbReference type="InterPro" id="IPR000169">
    <property type="entry name" value="Pept_cys_AS"/>
</dbReference>
<dbReference type="FunFam" id="3.90.70.10:FF:000067">
    <property type="entry name" value="Senescence-specific cysteine protease"/>
    <property type="match status" value="1"/>
</dbReference>
<dbReference type="InterPro" id="IPR013201">
    <property type="entry name" value="Prot_inhib_I29"/>
</dbReference>
<name>A0A7J6FIQ3_CANSA</name>
<dbReference type="Gene3D" id="3.90.70.10">
    <property type="entry name" value="Cysteine proteinases"/>
    <property type="match status" value="1"/>
</dbReference>
<keyword evidence="6" id="KW-1015">Disulfide bond</keyword>
<accession>A0A7J6FIQ3</accession>
<dbReference type="GO" id="GO:0008234">
    <property type="term" value="F:cysteine-type peptidase activity"/>
    <property type="evidence" value="ECO:0007669"/>
    <property type="project" value="UniProtKB-KW"/>
</dbReference>
<dbReference type="Pfam" id="PF00112">
    <property type="entry name" value="Peptidase_C1"/>
    <property type="match status" value="1"/>
</dbReference>
<dbReference type="PROSITE" id="PS00640">
    <property type="entry name" value="THIOL_PROTEASE_ASN"/>
    <property type="match status" value="1"/>
</dbReference>
<dbReference type="InterPro" id="IPR000668">
    <property type="entry name" value="Peptidase_C1A_C"/>
</dbReference>
<sequence>MALVVRELGMMSTTILCAVLVLILGYSKVCPLVECRRLGQDEASSQDKHEQWMSVHGRSYIDDVEKEKRSNIFADNAAYVEKFNSQENRSFTLKTNSYADLTDNEFMNAHTGGKYRRSNRSSSSQFDSSFISDSITNVPSSIDWRQKGAVSPVREQLQCGSCWAFASAEAVESLTKIRTGKAYILSVQQLLDCATQNPNSRGCGGGNPEDAFDYLISNGGITTESNYPYKAKDGSCDRKRASQIAARISDYKYVPENNENALLKAVAKQPVTAFVNSEGKEFRLYSSGVFTGSCGTTLDHVVLIVGYGQVEDGTKYWVIKNSWGEQWGEKGYMRIQRNSGPAQGKCGIAMSASYPIA</sequence>
<comment type="caution">
    <text evidence="10">The sequence shown here is derived from an EMBL/GenBank/DDBJ whole genome shotgun (WGS) entry which is preliminary data.</text>
</comment>
<evidence type="ECO:0000313" key="11">
    <source>
        <dbReference type="Proteomes" id="UP000525078"/>
    </source>
</evidence>
<dbReference type="PRINTS" id="PR00705">
    <property type="entry name" value="PAPAIN"/>
</dbReference>
<keyword evidence="2" id="KW-0645">Protease</keyword>
<reference evidence="10 11" key="1">
    <citation type="journal article" date="2020" name="bioRxiv">
        <title>Sequence and annotation of 42 cannabis genomes reveals extensive copy number variation in cannabinoid synthesis and pathogen resistance genes.</title>
        <authorList>
            <person name="Mckernan K.J."/>
            <person name="Helbert Y."/>
            <person name="Kane L.T."/>
            <person name="Ebling H."/>
            <person name="Zhang L."/>
            <person name="Liu B."/>
            <person name="Eaton Z."/>
            <person name="Mclaughlin S."/>
            <person name="Kingan S."/>
            <person name="Baybayan P."/>
            <person name="Concepcion G."/>
            <person name="Jordan M."/>
            <person name="Riva A."/>
            <person name="Barbazuk W."/>
            <person name="Harkins T."/>
        </authorList>
    </citation>
    <scope>NUCLEOTIDE SEQUENCE [LARGE SCALE GENOMIC DNA]</scope>
    <source>
        <strain evidence="11">cv. Jamaican Lion 4</strain>
        <tissue evidence="10">Leaf</tissue>
    </source>
</reference>
<gene>
    <name evidence="10" type="ORF">F8388_021973</name>
</gene>
<keyword evidence="3" id="KW-0732">Signal</keyword>
<keyword evidence="7" id="KW-0325">Glycoprotein</keyword>
<dbReference type="CDD" id="cd02248">
    <property type="entry name" value="Peptidase_C1A"/>
    <property type="match status" value="1"/>
</dbReference>
<dbReference type="InterPro" id="IPR038765">
    <property type="entry name" value="Papain-like_cys_pep_sf"/>
</dbReference>
<feature type="domain" description="Peptidase C1A papain C-terminal" evidence="8">
    <location>
        <begin position="138"/>
        <end position="356"/>
    </location>
</feature>
<evidence type="ECO:0000313" key="10">
    <source>
        <dbReference type="EMBL" id="KAF4369640.1"/>
    </source>
</evidence>
<dbReference type="EMBL" id="JAATIP010000125">
    <property type="protein sequence ID" value="KAF4369640.1"/>
    <property type="molecule type" value="Genomic_DNA"/>
</dbReference>